<dbReference type="InterPro" id="IPR028082">
    <property type="entry name" value="Peripla_BP_I"/>
</dbReference>
<protein>
    <submittedName>
        <fullName evidence="2">Uncharacterized protein</fullName>
    </submittedName>
</protein>
<name>A0A5C4LNY2_9HYPH</name>
<dbReference type="EMBL" id="VDDA01000001">
    <property type="protein sequence ID" value="TNC15903.1"/>
    <property type="molecule type" value="Genomic_DNA"/>
</dbReference>
<accession>A0A5C4LNY2</accession>
<evidence type="ECO:0000256" key="1">
    <source>
        <dbReference type="SAM" id="MobiDB-lite"/>
    </source>
</evidence>
<proteinExistence type="predicted"/>
<dbReference type="Proteomes" id="UP000305267">
    <property type="component" value="Unassembled WGS sequence"/>
</dbReference>
<dbReference type="SUPFAM" id="SSF53822">
    <property type="entry name" value="Periplasmic binding protein-like I"/>
    <property type="match status" value="1"/>
</dbReference>
<dbReference type="RefSeq" id="WP_139033725.1">
    <property type="nucleotide sequence ID" value="NZ_VDDA01000001.1"/>
</dbReference>
<dbReference type="AlphaFoldDB" id="A0A5C4LNY2"/>
<gene>
    <name evidence="2" type="ORF">FF100_01155</name>
</gene>
<comment type="caution">
    <text evidence="2">The sequence shown here is derived from an EMBL/GenBank/DDBJ whole genome shotgun (WGS) entry which is preliminary data.</text>
</comment>
<organism evidence="2 3">
    <name type="scientific">Methylobacterium terricola</name>
    <dbReference type="NCBI Taxonomy" id="2583531"/>
    <lineage>
        <taxon>Bacteria</taxon>
        <taxon>Pseudomonadati</taxon>
        <taxon>Pseudomonadota</taxon>
        <taxon>Alphaproteobacteria</taxon>
        <taxon>Hyphomicrobiales</taxon>
        <taxon>Methylobacteriaceae</taxon>
        <taxon>Methylobacterium</taxon>
    </lineage>
</organism>
<dbReference type="Gene3D" id="3.40.50.2300">
    <property type="match status" value="2"/>
</dbReference>
<reference evidence="2 3" key="1">
    <citation type="submission" date="2019-06" db="EMBL/GenBank/DDBJ databases">
        <title>Genome of Methylobacterium sp. 17Sr1-39.</title>
        <authorList>
            <person name="Seo T."/>
        </authorList>
    </citation>
    <scope>NUCLEOTIDE SEQUENCE [LARGE SCALE GENOMIC DNA]</scope>
    <source>
        <strain evidence="2 3">17Sr1-39</strain>
    </source>
</reference>
<feature type="region of interest" description="Disordered" evidence="1">
    <location>
        <begin position="1"/>
        <end position="27"/>
    </location>
</feature>
<sequence length="77" mass="7711">MTTRPDTLGSVGFDGSQDLQDSAGDGTPAAIVVEGPFPIGEPGVAEVPPGQTVRKVIDTGMVPVTKDSAGTARRGAC</sequence>
<dbReference type="OrthoDB" id="9804917at2"/>
<evidence type="ECO:0000313" key="2">
    <source>
        <dbReference type="EMBL" id="TNC15903.1"/>
    </source>
</evidence>
<evidence type="ECO:0000313" key="3">
    <source>
        <dbReference type="Proteomes" id="UP000305267"/>
    </source>
</evidence>
<keyword evidence="3" id="KW-1185">Reference proteome</keyword>